<keyword evidence="3" id="KW-1185">Reference proteome</keyword>
<sequence length="863" mass="98082">MVRHQCTWPGCICTFKRAGDLTKHINSTHHRAPQISPAVQTDPDSKSSDSELRLISPTILPIINIDEGLDIDGTTFVSPLPTSPTLPGQPPESQEKKLYHPYLSGEKCDKDSQPLPPDSPPPPLAAIPNVWALFDGEVQFHPADFLFRKVKMSQRDIDELMDLWALDLHKHEDDAPFDNHQALYKAIDEICVGSAPWKCFQTVVPPNLGADAPDWQKQPYQVWFRDPDLVIANILANRDFEKEFNTAPYVHLDAHNQWRWSDFMSGNYSWWHAGAMYIGVILGSDKTTVSVATGNVEYYLVYLSIGNLHNSAQRGHHNGVIPIAFLAIPKSDRKYDRDLAFWLFKKKLYHQSLTAILHSLQPAMTVPVVCTAPVTNLDGSGDQRSCTHTEALLESLAWQGDVLWDNYGIDEDILPFTFNFPHADIHEMMSSDLLHQIIKGSFKDHLVEWVFKYLVAKEGEARANAIMDDIDHRFKQWTGDDSKALMKVYLAAVSDYLPESIMRCLSAFMDFYYLVWHSDFDETMLKQVRDTIQCFHHYREAFRVAGVHEDFSLPRQHAIVHYPSHIMEFGAPNGLCSSITESWHITAMLLMNQQLNKLAALHADLVQRGLLEPLHVPLPDPFDTGLEDEGAVDGDRIMAEVSLARTAERLYPRNIVQLGHYVGQADLHELTQRFLYEQLTGESSDHVSLDECPKITMLISVFHSTTATFYSPSDISGIRGMCHERIHATPSWHGYPRYDCALAVTNERELGFRGMSAVCILLLFSFRHEGTEFPCALVHWFKRHGHSPDPKTGMWIVQPKYQGVRCNVVVTVVHLDALLCGAHLMPVFRAKTLPHKFHYSRSLDCFSAFYISKYADHHMHEIV</sequence>
<evidence type="ECO:0000313" key="2">
    <source>
        <dbReference type="EMBL" id="KAK0445666.1"/>
    </source>
</evidence>
<reference evidence="2" key="1">
    <citation type="submission" date="2023-06" db="EMBL/GenBank/DDBJ databases">
        <authorList>
            <consortium name="Lawrence Berkeley National Laboratory"/>
            <person name="Ahrendt S."/>
            <person name="Sahu N."/>
            <person name="Indic B."/>
            <person name="Wong-Bajracharya J."/>
            <person name="Merenyi Z."/>
            <person name="Ke H.-M."/>
            <person name="Monk M."/>
            <person name="Kocsube S."/>
            <person name="Drula E."/>
            <person name="Lipzen A."/>
            <person name="Balint B."/>
            <person name="Henrissat B."/>
            <person name="Andreopoulos B."/>
            <person name="Martin F.M."/>
            <person name="Harder C.B."/>
            <person name="Rigling D."/>
            <person name="Ford K.L."/>
            <person name="Foster G.D."/>
            <person name="Pangilinan J."/>
            <person name="Papanicolaou A."/>
            <person name="Barry K."/>
            <person name="LaButti K."/>
            <person name="Viragh M."/>
            <person name="Koriabine M."/>
            <person name="Yan M."/>
            <person name="Riley R."/>
            <person name="Champramary S."/>
            <person name="Plett K.L."/>
            <person name="Tsai I.J."/>
            <person name="Slot J."/>
            <person name="Sipos G."/>
            <person name="Plett J."/>
            <person name="Nagy L.G."/>
            <person name="Grigoriev I.V."/>
        </authorList>
    </citation>
    <scope>NUCLEOTIDE SEQUENCE</scope>
    <source>
        <strain evidence="2">CCBAS 213</strain>
    </source>
</reference>
<feature type="region of interest" description="Disordered" evidence="1">
    <location>
        <begin position="28"/>
        <end position="51"/>
    </location>
</feature>
<proteinExistence type="predicted"/>
<feature type="region of interest" description="Disordered" evidence="1">
    <location>
        <begin position="76"/>
        <end position="96"/>
    </location>
</feature>
<evidence type="ECO:0000313" key="3">
    <source>
        <dbReference type="Proteomes" id="UP001175211"/>
    </source>
</evidence>
<dbReference type="AlphaFoldDB" id="A0AA39MSP7"/>
<name>A0AA39MSP7_ARMTA</name>
<gene>
    <name evidence="2" type="ORF">EV420DRAFT_1622636</name>
</gene>
<dbReference type="Pfam" id="PF18759">
    <property type="entry name" value="Plavaka"/>
    <property type="match status" value="1"/>
</dbReference>
<dbReference type="Proteomes" id="UP001175211">
    <property type="component" value="Unassembled WGS sequence"/>
</dbReference>
<protein>
    <recommendedName>
        <fullName evidence="4">C2H2-type domain-containing protein</fullName>
    </recommendedName>
</protein>
<dbReference type="EMBL" id="JAUEPS010000049">
    <property type="protein sequence ID" value="KAK0445666.1"/>
    <property type="molecule type" value="Genomic_DNA"/>
</dbReference>
<evidence type="ECO:0000256" key="1">
    <source>
        <dbReference type="SAM" id="MobiDB-lite"/>
    </source>
</evidence>
<accession>A0AA39MSP7</accession>
<organism evidence="2 3">
    <name type="scientific">Armillaria tabescens</name>
    <name type="common">Ringless honey mushroom</name>
    <name type="synonym">Agaricus tabescens</name>
    <dbReference type="NCBI Taxonomy" id="1929756"/>
    <lineage>
        <taxon>Eukaryota</taxon>
        <taxon>Fungi</taxon>
        <taxon>Dikarya</taxon>
        <taxon>Basidiomycota</taxon>
        <taxon>Agaricomycotina</taxon>
        <taxon>Agaricomycetes</taxon>
        <taxon>Agaricomycetidae</taxon>
        <taxon>Agaricales</taxon>
        <taxon>Marasmiineae</taxon>
        <taxon>Physalacriaceae</taxon>
        <taxon>Desarmillaria</taxon>
    </lineage>
</organism>
<dbReference type="RefSeq" id="XP_060325570.1">
    <property type="nucleotide sequence ID" value="XM_060475832.1"/>
</dbReference>
<feature type="compositionally biased region" description="Pro residues" evidence="1">
    <location>
        <begin position="81"/>
        <end position="90"/>
    </location>
</feature>
<comment type="caution">
    <text evidence="2">The sequence shown here is derived from an EMBL/GenBank/DDBJ whole genome shotgun (WGS) entry which is preliminary data.</text>
</comment>
<dbReference type="InterPro" id="IPR041078">
    <property type="entry name" value="Plavaka"/>
</dbReference>
<dbReference type="GeneID" id="85359380"/>
<evidence type="ECO:0008006" key="4">
    <source>
        <dbReference type="Google" id="ProtNLM"/>
    </source>
</evidence>